<reference evidence="2" key="1">
    <citation type="journal article" date="2013" name="Nat. Genet.">
        <title>The draft genomes of soft-shell turtle and green sea turtle yield insights into the development and evolution of the turtle-specific body plan.</title>
        <authorList>
            <person name="Wang Z."/>
            <person name="Pascual-Anaya J."/>
            <person name="Zadissa A."/>
            <person name="Li W."/>
            <person name="Niimura Y."/>
            <person name="Huang Z."/>
            <person name="Li C."/>
            <person name="White S."/>
            <person name="Xiong Z."/>
            <person name="Fang D."/>
            <person name="Wang B."/>
            <person name="Ming Y."/>
            <person name="Chen Y."/>
            <person name="Zheng Y."/>
            <person name="Kuraku S."/>
            <person name="Pignatelli M."/>
            <person name="Herrero J."/>
            <person name="Beal K."/>
            <person name="Nozawa M."/>
            <person name="Li Q."/>
            <person name="Wang J."/>
            <person name="Zhang H."/>
            <person name="Yu L."/>
            <person name="Shigenobu S."/>
            <person name="Wang J."/>
            <person name="Liu J."/>
            <person name="Flicek P."/>
            <person name="Searle S."/>
            <person name="Wang J."/>
            <person name="Kuratani S."/>
            <person name="Yin Y."/>
            <person name="Aken B."/>
            <person name="Zhang G."/>
            <person name="Irie N."/>
        </authorList>
    </citation>
    <scope>NUCLEOTIDE SEQUENCE [LARGE SCALE GENOMIC DNA]</scope>
</reference>
<keyword evidence="2" id="KW-1185">Reference proteome</keyword>
<sequence>MGLRAVMKIVYEMLQDSEVKGMIEVQSIVKATAYNSSALYINRDENNTSSVSQQELWTGCSMHLLCWLYIMNDFSSALYPEKSFFCDLQQSRKPPKETFSDYL</sequence>
<dbReference type="Proteomes" id="UP000031443">
    <property type="component" value="Unassembled WGS sequence"/>
</dbReference>
<name>M7CE68_CHEMY</name>
<dbReference type="EMBL" id="KB517583">
    <property type="protein sequence ID" value="EMP39112.1"/>
    <property type="molecule type" value="Genomic_DNA"/>
</dbReference>
<accession>M7CE68</accession>
<organism evidence="1 2">
    <name type="scientific">Chelonia mydas</name>
    <name type="common">Green sea-turtle</name>
    <name type="synonym">Chelonia agassizi</name>
    <dbReference type="NCBI Taxonomy" id="8469"/>
    <lineage>
        <taxon>Eukaryota</taxon>
        <taxon>Metazoa</taxon>
        <taxon>Chordata</taxon>
        <taxon>Craniata</taxon>
        <taxon>Vertebrata</taxon>
        <taxon>Euteleostomi</taxon>
        <taxon>Archelosauria</taxon>
        <taxon>Testudinata</taxon>
        <taxon>Testudines</taxon>
        <taxon>Cryptodira</taxon>
        <taxon>Durocryptodira</taxon>
        <taxon>Americhelydia</taxon>
        <taxon>Chelonioidea</taxon>
        <taxon>Cheloniidae</taxon>
        <taxon>Chelonia</taxon>
    </lineage>
</organism>
<gene>
    <name evidence="1" type="ORF">UY3_03686</name>
</gene>
<evidence type="ECO:0000313" key="1">
    <source>
        <dbReference type="EMBL" id="EMP39112.1"/>
    </source>
</evidence>
<dbReference type="AlphaFoldDB" id="M7CE68"/>
<evidence type="ECO:0000313" key="2">
    <source>
        <dbReference type="Proteomes" id="UP000031443"/>
    </source>
</evidence>
<protein>
    <submittedName>
        <fullName evidence="1">Uncharacterized protein</fullName>
    </submittedName>
</protein>
<proteinExistence type="predicted"/>